<dbReference type="SUPFAM" id="SSF50022">
    <property type="entry name" value="ISP domain"/>
    <property type="match status" value="1"/>
</dbReference>
<dbReference type="OrthoDB" id="9800776at2"/>
<dbReference type="PANTHER" id="PTHR21496">
    <property type="entry name" value="FERREDOXIN-RELATED"/>
    <property type="match status" value="1"/>
</dbReference>
<comment type="cofactor">
    <cofactor evidence="5">
        <name>[2Fe-2S] cluster</name>
        <dbReference type="ChEBI" id="CHEBI:190135"/>
    </cofactor>
</comment>
<evidence type="ECO:0000256" key="6">
    <source>
        <dbReference type="ARBA" id="ARBA00038001"/>
    </source>
</evidence>
<gene>
    <name evidence="8" type="ORF">DKG74_19550</name>
</gene>
<dbReference type="Gene3D" id="2.102.10.10">
    <property type="entry name" value="Rieske [2Fe-2S] iron-sulphur domain"/>
    <property type="match status" value="1"/>
</dbReference>
<sequence>MAFEKICTLDDVWEGEMEEFTTASGRDVLVVCVDGGRIKAFQSMCPHQEIALIDGSFENGVITCKAHLWQFDSETGAGLNPTDCRIAQYPVELRGDDVFVNVEGIEACKSHT</sequence>
<protein>
    <submittedName>
        <fullName evidence="8">2Fe-2S ferredoxin</fullName>
    </submittedName>
</protein>
<keyword evidence="3" id="KW-0408">Iron</keyword>
<dbReference type="Proteomes" id="UP000245461">
    <property type="component" value="Unassembled WGS sequence"/>
</dbReference>
<proteinExistence type="inferred from homology"/>
<comment type="similarity">
    <text evidence="6">Belongs to the bacterial ring-hydroxylating dioxygenase ferredoxin component family.</text>
</comment>
<evidence type="ECO:0000256" key="2">
    <source>
        <dbReference type="ARBA" id="ARBA00022723"/>
    </source>
</evidence>
<dbReference type="InterPro" id="IPR017941">
    <property type="entry name" value="Rieske_2Fe-2S"/>
</dbReference>
<evidence type="ECO:0000256" key="3">
    <source>
        <dbReference type="ARBA" id="ARBA00023004"/>
    </source>
</evidence>
<evidence type="ECO:0000256" key="4">
    <source>
        <dbReference type="ARBA" id="ARBA00023014"/>
    </source>
</evidence>
<dbReference type="RefSeq" id="WP_109907857.1">
    <property type="nucleotide sequence ID" value="NZ_QGLE01000015.1"/>
</dbReference>
<accession>A0A317DUT4</accession>
<dbReference type="PANTHER" id="PTHR21496:SF0">
    <property type="entry name" value="RIESKE DOMAIN-CONTAINING PROTEIN"/>
    <property type="match status" value="1"/>
</dbReference>
<feature type="domain" description="Rieske" evidence="7">
    <location>
        <begin position="4"/>
        <end position="100"/>
    </location>
</feature>
<keyword evidence="4" id="KW-0411">Iron-sulfur</keyword>
<evidence type="ECO:0000313" key="8">
    <source>
        <dbReference type="EMBL" id="PWR18439.1"/>
    </source>
</evidence>
<evidence type="ECO:0000256" key="1">
    <source>
        <dbReference type="ARBA" id="ARBA00022714"/>
    </source>
</evidence>
<evidence type="ECO:0000259" key="7">
    <source>
        <dbReference type="PROSITE" id="PS51296"/>
    </source>
</evidence>
<dbReference type="EMBL" id="QGLE01000015">
    <property type="protein sequence ID" value="PWR18439.1"/>
    <property type="molecule type" value="Genomic_DNA"/>
</dbReference>
<dbReference type="GO" id="GO:0046872">
    <property type="term" value="F:metal ion binding"/>
    <property type="evidence" value="ECO:0007669"/>
    <property type="project" value="UniProtKB-KW"/>
</dbReference>
<dbReference type="Pfam" id="PF00355">
    <property type="entry name" value="Rieske"/>
    <property type="match status" value="1"/>
</dbReference>
<dbReference type="PROSITE" id="PS51296">
    <property type="entry name" value="RIESKE"/>
    <property type="match status" value="1"/>
</dbReference>
<keyword evidence="9" id="KW-1185">Reference proteome</keyword>
<organism evidence="8 9">
    <name type="scientific">Zavarzinia aquatilis</name>
    <dbReference type="NCBI Taxonomy" id="2211142"/>
    <lineage>
        <taxon>Bacteria</taxon>
        <taxon>Pseudomonadati</taxon>
        <taxon>Pseudomonadota</taxon>
        <taxon>Alphaproteobacteria</taxon>
        <taxon>Rhodospirillales</taxon>
        <taxon>Zavarziniaceae</taxon>
        <taxon>Zavarzinia</taxon>
    </lineage>
</organism>
<name>A0A317DUT4_9PROT</name>
<keyword evidence="2" id="KW-0479">Metal-binding</keyword>
<keyword evidence="1" id="KW-0001">2Fe-2S</keyword>
<evidence type="ECO:0000313" key="9">
    <source>
        <dbReference type="Proteomes" id="UP000245461"/>
    </source>
</evidence>
<dbReference type="GO" id="GO:0051537">
    <property type="term" value="F:2 iron, 2 sulfur cluster binding"/>
    <property type="evidence" value="ECO:0007669"/>
    <property type="project" value="UniProtKB-KW"/>
</dbReference>
<comment type="caution">
    <text evidence="8">The sequence shown here is derived from an EMBL/GenBank/DDBJ whole genome shotgun (WGS) entry which is preliminary data.</text>
</comment>
<dbReference type="InterPro" id="IPR036922">
    <property type="entry name" value="Rieske_2Fe-2S_sf"/>
</dbReference>
<dbReference type="CDD" id="cd03474">
    <property type="entry name" value="Rieske_T4moC"/>
    <property type="match status" value="1"/>
</dbReference>
<reference evidence="8 9" key="1">
    <citation type="submission" date="2018-05" db="EMBL/GenBank/DDBJ databases">
        <title>Zavarzinia sp. HR-AS.</title>
        <authorList>
            <person name="Lee Y."/>
            <person name="Jeon C.O."/>
        </authorList>
    </citation>
    <scope>NUCLEOTIDE SEQUENCE [LARGE SCALE GENOMIC DNA]</scope>
    <source>
        <strain evidence="8 9">HR-AS</strain>
    </source>
</reference>
<evidence type="ECO:0000256" key="5">
    <source>
        <dbReference type="ARBA" id="ARBA00034078"/>
    </source>
</evidence>
<dbReference type="AlphaFoldDB" id="A0A317DUT4"/>